<dbReference type="Gene3D" id="3.40.50.12230">
    <property type="match status" value="1"/>
</dbReference>
<dbReference type="SUPFAM" id="SSF50486">
    <property type="entry name" value="FMT C-terminal domain-like"/>
    <property type="match status" value="1"/>
</dbReference>
<keyword evidence="4 5" id="KW-0648">Protein biosynthesis</keyword>
<organism evidence="8 9">
    <name type="scientific">Winogradskyella thalassocola</name>
    <dbReference type="NCBI Taxonomy" id="262004"/>
    <lineage>
        <taxon>Bacteria</taxon>
        <taxon>Pseudomonadati</taxon>
        <taxon>Bacteroidota</taxon>
        <taxon>Flavobacteriia</taxon>
        <taxon>Flavobacteriales</taxon>
        <taxon>Flavobacteriaceae</taxon>
        <taxon>Winogradskyella</taxon>
    </lineage>
</organism>
<comment type="catalytic activity">
    <reaction evidence="5">
        <text>L-methionyl-tRNA(fMet) + (6R)-10-formyltetrahydrofolate = N-formyl-L-methionyl-tRNA(fMet) + (6S)-5,6,7,8-tetrahydrofolate + H(+)</text>
        <dbReference type="Rhea" id="RHEA:24380"/>
        <dbReference type="Rhea" id="RHEA-COMP:9952"/>
        <dbReference type="Rhea" id="RHEA-COMP:9953"/>
        <dbReference type="ChEBI" id="CHEBI:15378"/>
        <dbReference type="ChEBI" id="CHEBI:57453"/>
        <dbReference type="ChEBI" id="CHEBI:78530"/>
        <dbReference type="ChEBI" id="CHEBI:78844"/>
        <dbReference type="ChEBI" id="CHEBI:195366"/>
        <dbReference type="EC" id="2.1.2.9"/>
    </reaction>
</comment>
<dbReference type="InterPro" id="IPR002376">
    <property type="entry name" value="Formyl_transf_N"/>
</dbReference>
<evidence type="ECO:0000259" key="6">
    <source>
        <dbReference type="Pfam" id="PF00551"/>
    </source>
</evidence>
<evidence type="ECO:0000256" key="5">
    <source>
        <dbReference type="HAMAP-Rule" id="MF_00182"/>
    </source>
</evidence>
<comment type="function">
    <text evidence="5">Attaches a formyl group to the free amino group of methionyl-tRNA(fMet). The formyl group appears to play a dual role in the initiator identity of N-formylmethionyl-tRNA by promoting its recognition by IF2 and preventing the misappropriation of this tRNA by the elongation apparatus.</text>
</comment>
<dbReference type="HAMAP" id="MF_00182">
    <property type="entry name" value="Formyl_trans"/>
    <property type="match status" value="1"/>
</dbReference>
<dbReference type="GO" id="GO:0005829">
    <property type="term" value="C:cytosol"/>
    <property type="evidence" value="ECO:0007669"/>
    <property type="project" value="TreeGrafter"/>
</dbReference>
<dbReference type="CDD" id="cd08646">
    <property type="entry name" value="FMT_core_Met-tRNA-FMT_N"/>
    <property type="match status" value="1"/>
</dbReference>
<dbReference type="GO" id="GO:0004479">
    <property type="term" value="F:methionyl-tRNA formyltransferase activity"/>
    <property type="evidence" value="ECO:0007669"/>
    <property type="project" value="UniProtKB-UniRule"/>
</dbReference>
<evidence type="ECO:0000256" key="3">
    <source>
        <dbReference type="ARBA" id="ARBA00022679"/>
    </source>
</evidence>
<proteinExistence type="inferred from homology"/>
<dbReference type="SUPFAM" id="SSF53328">
    <property type="entry name" value="Formyltransferase"/>
    <property type="match status" value="1"/>
</dbReference>
<dbReference type="OrthoDB" id="9802815at2"/>
<feature type="binding site" evidence="5">
    <location>
        <begin position="114"/>
        <end position="117"/>
    </location>
    <ligand>
        <name>(6S)-5,6,7,8-tetrahydrofolate</name>
        <dbReference type="ChEBI" id="CHEBI:57453"/>
    </ligand>
</feature>
<dbReference type="InterPro" id="IPR005794">
    <property type="entry name" value="Fmt"/>
</dbReference>
<keyword evidence="3 5" id="KW-0808">Transferase</keyword>
<dbReference type="RefSeq" id="WP_092467093.1">
    <property type="nucleotide sequence ID" value="NZ_FNCZ01000002.1"/>
</dbReference>
<dbReference type="CDD" id="cd08704">
    <property type="entry name" value="Met_tRNA_FMT_C"/>
    <property type="match status" value="1"/>
</dbReference>
<sequence>MTHKRDLRIVFMGTPDFAVATLKALIDNNYNVVGVLTAPDRPAGRGQKLRASAVKEFALEHQLNILQPTNLKAESFLEDLKALNANLQIIVAFRMLPKVVWQMPKYGTFNLHASLLPQYRGAAPIHWAIINGETKTGVTTFFIDEKIDTGAIIQSEETEIGPTTTVGQLHDELMAIGSELVIKTVEQIETDSVTTTIQPQTDDLRTAYKLNRENCKIDWSQPIDTIYNKIRGLNPFPTAWCYLDNDDNEPLSVKLYGVEKREENHNNANGCIIATKDELKVACQGGYINILEIQLPGKRKMEIKSLLNGFNFSESSKLL</sequence>
<feature type="domain" description="Formyl transferase C-terminal" evidence="7">
    <location>
        <begin position="209"/>
        <end position="311"/>
    </location>
</feature>
<name>A0A1G8BBW4_9FLAO</name>
<keyword evidence="9" id="KW-1185">Reference proteome</keyword>
<evidence type="ECO:0000313" key="8">
    <source>
        <dbReference type="EMBL" id="SDH30070.1"/>
    </source>
</evidence>
<dbReference type="EC" id="2.1.2.9" evidence="2 5"/>
<dbReference type="STRING" id="262004.SAMN04489796_102217"/>
<evidence type="ECO:0000256" key="4">
    <source>
        <dbReference type="ARBA" id="ARBA00022917"/>
    </source>
</evidence>
<dbReference type="InterPro" id="IPR036477">
    <property type="entry name" value="Formyl_transf_N_sf"/>
</dbReference>
<dbReference type="Pfam" id="PF00551">
    <property type="entry name" value="Formyl_trans_N"/>
    <property type="match status" value="1"/>
</dbReference>
<evidence type="ECO:0000256" key="2">
    <source>
        <dbReference type="ARBA" id="ARBA00012261"/>
    </source>
</evidence>
<dbReference type="Proteomes" id="UP000199492">
    <property type="component" value="Unassembled WGS sequence"/>
</dbReference>
<dbReference type="EMBL" id="FNCZ01000002">
    <property type="protein sequence ID" value="SDH30070.1"/>
    <property type="molecule type" value="Genomic_DNA"/>
</dbReference>
<comment type="similarity">
    <text evidence="1 5">Belongs to the Fmt family.</text>
</comment>
<dbReference type="AlphaFoldDB" id="A0A1G8BBW4"/>
<dbReference type="Pfam" id="PF02911">
    <property type="entry name" value="Formyl_trans_C"/>
    <property type="match status" value="1"/>
</dbReference>
<dbReference type="InterPro" id="IPR041711">
    <property type="entry name" value="Met-tRNA-FMT_N"/>
</dbReference>
<dbReference type="InterPro" id="IPR011034">
    <property type="entry name" value="Formyl_transferase-like_C_sf"/>
</dbReference>
<dbReference type="NCBIfam" id="TIGR00460">
    <property type="entry name" value="fmt"/>
    <property type="match status" value="1"/>
</dbReference>
<dbReference type="PANTHER" id="PTHR11138:SF5">
    <property type="entry name" value="METHIONYL-TRNA FORMYLTRANSFERASE, MITOCHONDRIAL"/>
    <property type="match status" value="1"/>
</dbReference>
<evidence type="ECO:0000256" key="1">
    <source>
        <dbReference type="ARBA" id="ARBA00010699"/>
    </source>
</evidence>
<dbReference type="InterPro" id="IPR005793">
    <property type="entry name" value="Formyl_trans_C"/>
</dbReference>
<feature type="domain" description="Formyl transferase N-terminal" evidence="6">
    <location>
        <begin position="8"/>
        <end position="184"/>
    </location>
</feature>
<evidence type="ECO:0000259" key="7">
    <source>
        <dbReference type="Pfam" id="PF02911"/>
    </source>
</evidence>
<dbReference type="InterPro" id="IPR044135">
    <property type="entry name" value="Met-tRNA-FMT_C"/>
</dbReference>
<reference evidence="9" key="1">
    <citation type="submission" date="2016-10" db="EMBL/GenBank/DDBJ databases">
        <authorList>
            <person name="Varghese N."/>
            <person name="Submissions S."/>
        </authorList>
    </citation>
    <scope>NUCLEOTIDE SEQUENCE [LARGE SCALE GENOMIC DNA]</scope>
    <source>
        <strain evidence="9">DSM 15363</strain>
    </source>
</reference>
<gene>
    <name evidence="5" type="primary">fmt</name>
    <name evidence="8" type="ORF">SAMN04489796_102217</name>
</gene>
<evidence type="ECO:0000313" key="9">
    <source>
        <dbReference type="Proteomes" id="UP000199492"/>
    </source>
</evidence>
<accession>A0A1G8BBW4</accession>
<dbReference type="PANTHER" id="PTHR11138">
    <property type="entry name" value="METHIONYL-TRNA FORMYLTRANSFERASE"/>
    <property type="match status" value="1"/>
</dbReference>
<protein>
    <recommendedName>
        <fullName evidence="2 5">Methionyl-tRNA formyltransferase</fullName>
        <ecNumber evidence="2 5">2.1.2.9</ecNumber>
    </recommendedName>
</protein>